<evidence type="ECO:0000313" key="3">
    <source>
        <dbReference type="Proteomes" id="UP000008703"/>
    </source>
</evidence>
<accession>G2NT68</accession>
<keyword evidence="3" id="KW-1185">Reference proteome</keyword>
<keyword evidence="2" id="KW-0808">Transferase</keyword>
<feature type="compositionally biased region" description="Low complexity" evidence="1">
    <location>
        <begin position="89"/>
        <end position="107"/>
    </location>
</feature>
<reference evidence="2" key="1">
    <citation type="submission" date="2011-08" db="EMBL/GenBank/DDBJ databases">
        <title>Complete sequence of chromosome of Streptomyces violaceusniger Tu 4113.</title>
        <authorList>
            <consortium name="US DOE Joint Genome Institute"/>
            <person name="Lucas S."/>
            <person name="Han J."/>
            <person name="Lapidus A."/>
            <person name="Cheng J.-F."/>
            <person name="Goodwin L."/>
            <person name="Pitluck S."/>
            <person name="Peters L."/>
            <person name="Ivanova N."/>
            <person name="Daligault H."/>
            <person name="Detter J.C."/>
            <person name="Han C."/>
            <person name="Tapia R."/>
            <person name="Land M."/>
            <person name="Hauser L."/>
            <person name="Kyrpides N."/>
            <person name="Ivanova N."/>
            <person name="Pagani I."/>
            <person name="Hagen A."/>
            <person name="Katz L."/>
            <person name="Fiedler H.-P."/>
            <person name="Keasling J."/>
            <person name="Fortman J."/>
            <person name="Woyke T."/>
        </authorList>
    </citation>
    <scope>NUCLEOTIDE SEQUENCE [LARGE SCALE GENOMIC DNA]</scope>
    <source>
        <strain evidence="2">Tu 4113</strain>
    </source>
</reference>
<dbReference type="KEGG" id="svl:Strvi_1750"/>
<dbReference type="Proteomes" id="UP000008703">
    <property type="component" value="Chromosome"/>
</dbReference>
<feature type="region of interest" description="Disordered" evidence="1">
    <location>
        <begin position="1"/>
        <end position="165"/>
    </location>
</feature>
<gene>
    <name evidence="2" type="ORF">Strvi_1750</name>
</gene>
<evidence type="ECO:0000256" key="1">
    <source>
        <dbReference type="SAM" id="MobiDB-lite"/>
    </source>
</evidence>
<name>G2NT68_STRV4</name>
<proteinExistence type="predicted"/>
<evidence type="ECO:0000313" key="2">
    <source>
        <dbReference type="EMBL" id="AEM81488.1"/>
    </source>
</evidence>
<protein>
    <submittedName>
        <fullName evidence="2">Serine-threonine protein kinase</fullName>
    </submittedName>
</protein>
<keyword evidence="2" id="KW-0418">Kinase</keyword>
<feature type="compositionally biased region" description="Low complexity" evidence="1">
    <location>
        <begin position="115"/>
        <end position="133"/>
    </location>
</feature>
<feature type="compositionally biased region" description="Low complexity" evidence="1">
    <location>
        <begin position="55"/>
        <end position="67"/>
    </location>
</feature>
<dbReference type="GO" id="GO:0016301">
    <property type="term" value="F:kinase activity"/>
    <property type="evidence" value="ECO:0007669"/>
    <property type="project" value="UniProtKB-KW"/>
</dbReference>
<sequence length="235" mass="24414">MTRPHATHRPTGLHPGPRRPRTAHGTSPAGRPTRPTTARQHGAPPPTERPPSMGAPPGRAAARPGRALPNGHPPNPGMAARRATPGRDAPAQHQHATGAGGAAAPTGRPRHPGRRAALSSRARAGRGAVGAPARRARPARAPHGAPPSPVPGAAARPSRANRRHIPPRRVDTYRRAGARLGRERGAARCPARGRGAIFSRVRAGDPVGERLSTGGRGIITVGIWPLAVTLRKLEP</sequence>
<organism evidence="2 3">
    <name type="scientific">Streptomyces violaceusniger (strain Tu 4113)</name>
    <dbReference type="NCBI Taxonomy" id="653045"/>
    <lineage>
        <taxon>Bacteria</taxon>
        <taxon>Bacillati</taxon>
        <taxon>Actinomycetota</taxon>
        <taxon>Actinomycetes</taxon>
        <taxon>Kitasatosporales</taxon>
        <taxon>Streptomycetaceae</taxon>
        <taxon>Streptomyces</taxon>
        <taxon>Streptomyces violaceusniger group</taxon>
    </lineage>
</organism>
<dbReference type="EMBL" id="CP002994">
    <property type="protein sequence ID" value="AEM81488.1"/>
    <property type="molecule type" value="Genomic_DNA"/>
</dbReference>
<dbReference type="HOGENOM" id="CLU_1179705_0_0_11"/>
<dbReference type="AlphaFoldDB" id="G2NT68"/>